<protein>
    <recommendedName>
        <fullName evidence="4">homogentisate 1,2-dioxygenase</fullName>
        <ecNumber evidence="4">1.13.11.5</ecNumber>
    </recommendedName>
</protein>
<evidence type="ECO:0000256" key="7">
    <source>
        <dbReference type="ARBA" id="ARBA00022964"/>
    </source>
</evidence>
<evidence type="ECO:0000256" key="13">
    <source>
        <dbReference type="SAM" id="MobiDB-lite"/>
    </source>
</evidence>
<dbReference type="FunFam" id="2.60.120.10:FF:000034">
    <property type="entry name" value="Homogentisate 1,2-dioxygenase"/>
    <property type="match status" value="1"/>
</dbReference>
<dbReference type="GO" id="GO:0006572">
    <property type="term" value="P:L-tyrosine catabolic process"/>
    <property type="evidence" value="ECO:0007669"/>
    <property type="project" value="UniProtKB-KW"/>
</dbReference>
<evidence type="ECO:0000259" key="15">
    <source>
        <dbReference type="Pfam" id="PF20510"/>
    </source>
</evidence>
<gene>
    <name evidence="16" type="ORF">R1sor_023650</name>
</gene>
<dbReference type="Proteomes" id="UP001633002">
    <property type="component" value="Unassembled WGS sequence"/>
</dbReference>
<dbReference type="EMBL" id="JBJQOH010000007">
    <property type="protein sequence ID" value="KAL3680694.1"/>
    <property type="molecule type" value="Genomic_DNA"/>
</dbReference>
<dbReference type="EC" id="1.13.11.5" evidence="4"/>
<feature type="region of interest" description="Disordered" evidence="13">
    <location>
        <begin position="128"/>
        <end position="155"/>
    </location>
</feature>
<evidence type="ECO:0000256" key="10">
    <source>
        <dbReference type="ARBA" id="ARBA00023232"/>
    </source>
</evidence>
<evidence type="ECO:0000259" key="14">
    <source>
        <dbReference type="Pfam" id="PF04209"/>
    </source>
</evidence>
<keyword evidence="6" id="KW-0828">Tyrosine catabolism</keyword>
<reference evidence="16 17" key="1">
    <citation type="submission" date="2024-09" db="EMBL/GenBank/DDBJ databases">
        <title>Chromosome-scale assembly of Riccia sorocarpa.</title>
        <authorList>
            <person name="Paukszto L."/>
        </authorList>
    </citation>
    <scope>NUCLEOTIDE SEQUENCE [LARGE SCALE GENOMIC DNA]</scope>
    <source>
        <strain evidence="16">LP-2024</strain>
        <tissue evidence="16">Aerial parts of the thallus</tissue>
    </source>
</reference>
<comment type="cofactor">
    <cofactor evidence="1 12">
        <name>Fe cation</name>
        <dbReference type="ChEBI" id="CHEBI:24875"/>
    </cofactor>
</comment>
<dbReference type="InterPro" id="IPR014710">
    <property type="entry name" value="RmlC-like_jellyroll"/>
</dbReference>
<organism evidence="16 17">
    <name type="scientific">Riccia sorocarpa</name>
    <dbReference type="NCBI Taxonomy" id="122646"/>
    <lineage>
        <taxon>Eukaryota</taxon>
        <taxon>Viridiplantae</taxon>
        <taxon>Streptophyta</taxon>
        <taxon>Embryophyta</taxon>
        <taxon>Marchantiophyta</taxon>
        <taxon>Marchantiopsida</taxon>
        <taxon>Marchantiidae</taxon>
        <taxon>Marchantiales</taxon>
        <taxon>Ricciaceae</taxon>
        <taxon>Riccia</taxon>
    </lineage>
</organism>
<evidence type="ECO:0000256" key="4">
    <source>
        <dbReference type="ARBA" id="ARBA00013127"/>
    </source>
</evidence>
<evidence type="ECO:0000313" key="17">
    <source>
        <dbReference type="Proteomes" id="UP001633002"/>
    </source>
</evidence>
<evidence type="ECO:0000256" key="2">
    <source>
        <dbReference type="ARBA" id="ARBA00004704"/>
    </source>
</evidence>
<feature type="compositionally biased region" description="Polar residues" evidence="13">
    <location>
        <begin position="136"/>
        <end position="155"/>
    </location>
</feature>
<keyword evidence="9 12" id="KW-0408">Iron</keyword>
<feature type="binding site" evidence="12">
    <location>
        <position position="394"/>
    </location>
    <ligand>
        <name>Fe cation</name>
        <dbReference type="ChEBI" id="CHEBI:24875"/>
    </ligand>
</feature>
<feature type="binding site" evidence="12">
    <location>
        <position position="430"/>
    </location>
    <ligand>
        <name>Fe cation</name>
        <dbReference type="ChEBI" id="CHEBI:24875"/>
    </ligand>
</feature>
<comment type="pathway">
    <text evidence="2">Amino-acid degradation; L-phenylalanine degradation; acetoacetate and fumarate from L-phenylalanine: step 4/6.</text>
</comment>
<dbReference type="GO" id="GO:0006559">
    <property type="term" value="P:L-phenylalanine catabolic process"/>
    <property type="evidence" value="ECO:0007669"/>
    <property type="project" value="UniProtKB-KW"/>
</dbReference>
<dbReference type="InterPro" id="IPR046451">
    <property type="entry name" value="HgmA_C"/>
</dbReference>
<comment type="similarity">
    <text evidence="3">Belongs to the homogentisate dioxygenase family.</text>
</comment>
<dbReference type="InterPro" id="IPR011051">
    <property type="entry name" value="RmlC_Cupin_sf"/>
</dbReference>
<name>A0ABD3GSD0_9MARC</name>
<sequence length="506" mass="56541">MERELRCSMKKIKAMLFLGTVHHGMIDDCPSQIQSMAEKETQESVEDGVDGHLGEGASEFEDLEYLRGFGNHFTSEALKGALPEGQNSPLICPYGLYAEQISGTAFTVPRKYNQKSWLYRIKPSVTHEPFSPRQPPHSSLISDFTDSSNSSITPTQLRWKPEDIPKEKTDLIDGLYTVCGAGSPFLRHGYAVHMYAANASMEDTAFANADGDFLLVPQQGRLWIKTECGKLEVSPGEVVVLPHGFRFSVDLPDGPSRGYTVEVYSGHFQLPDLGPIGANGLADPRDFLSPVAWFEEKHIPGYTIIHKFGGELFESNQDFSPFNVVAWQGNYAPYKYNLRTFCPFNTVLFDHADPSINTVLTVPSERPGVAVVDLVVFPPRWLVAEHTFRPPYFHRNCMSEFMGLICGTYEGKAEGFLPGGGSLHNCMSPHGVDTPTYEKAISEEPRPSKIDGDTLAFMFESSLIPRVTTRAMESPKRDLDYYKGWIGLRSHFDRNHVPQKKVGKTR</sequence>
<dbReference type="InterPro" id="IPR005708">
    <property type="entry name" value="Homogentis_dOase"/>
</dbReference>
<keyword evidence="7" id="KW-0223">Dioxygenase</keyword>
<dbReference type="PANTHER" id="PTHR11056">
    <property type="entry name" value="HOMOGENTISATE 1,2-DIOXYGENASE"/>
    <property type="match status" value="1"/>
</dbReference>
<evidence type="ECO:0000256" key="3">
    <source>
        <dbReference type="ARBA" id="ARBA00007757"/>
    </source>
</evidence>
<keyword evidence="5 12" id="KW-0479">Metal-binding</keyword>
<evidence type="ECO:0000313" key="16">
    <source>
        <dbReference type="EMBL" id="KAL3680694.1"/>
    </source>
</evidence>
<dbReference type="NCBIfam" id="TIGR01015">
    <property type="entry name" value="hmgA"/>
    <property type="match status" value="1"/>
</dbReference>
<feature type="binding site" evidence="12">
    <location>
        <position position="430"/>
    </location>
    <ligand>
        <name>homogentisate</name>
        <dbReference type="ChEBI" id="CHEBI:16169"/>
    </ligand>
</feature>
<keyword evidence="10" id="KW-0585">Phenylalanine catabolism</keyword>
<evidence type="ECO:0000256" key="6">
    <source>
        <dbReference type="ARBA" id="ARBA00022878"/>
    </source>
</evidence>
<keyword evidence="8" id="KW-0560">Oxidoreductase</keyword>
<accession>A0ABD3GSD0</accession>
<feature type="domain" description="Homogentisate 1,2-dioxygenase C-terminal" evidence="14">
    <location>
        <begin position="340"/>
        <end position="492"/>
    </location>
</feature>
<dbReference type="SUPFAM" id="SSF51182">
    <property type="entry name" value="RmlC-like cupins"/>
    <property type="match status" value="1"/>
</dbReference>
<evidence type="ECO:0000256" key="8">
    <source>
        <dbReference type="ARBA" id="ARBA00023002"/>
    </source>
</evidence>
<evidence type="ECO:0000256" key="5">
    <source>
        <dbReference type="ARBA" id="ARBA00022723"/>
    </source>
</evidence>
<dbReference type="CDD" id="cd07000">
    <property type="entry name" value="cupin_HGO_N"/>
    <property type="match status" value="1"/>
</dbReference>
<dbReference type="PANTHER" id="PTHR11056:SF0">
    <property type="entry name" value="HOMOGENTISATE 1,2-DIOXYGENASE"/>
    <property type="match status" value="1"/>
</dbReference>
<dbReference type="Pfam" id="PF04209">
    <property type="entry name" value="HgmA_C"/>
    <property type="match status" value="1"/>
</dbReference>
<evidence type="ECO:0000256" key="9">
    <source>
        <dbReference type="ARBA" id="ARBA00023004"/>
    </source>
</evidence>
<proteinExistence type="inferred from homology"/>
<evidence type="ECO:0000256" key="11">
    <source>
        <dbReference type="PIRSR" id="PIRSR605708-1"/>
    </source>
</evidence>
<feature type="binding site" evidence="12">
    <location>
        <position position="409"/>
    </location>
    <ligand>
        <name>homogentisate</name>
        <dbReference type="ChEBI" id="CHEBI:16169"/>
    </ligand>
</feature>
<feature type="binding site" evidence="12">
    <location>
        <position position="400"/>
    </location>
    <ligand>
        <name>Fe cation</name>
        <dbReference type="ChEBI" id="CHEBI:24875"/>
    </ligand>
</feature>
<dbReference type="Pfam" id="PF20510">
    <property type="entry name" value="HgmA_N"/>
    <property type="match status" value="1"/>
</dbReference>
<comment type="caution">
    <text evidence="16">The sequence shown here is derived from an EMBL/GenBank/DDBJ whole genome shotgun (WGS) entry which is preliminary data.</text>
</comment>
<dbReference type="AlphaFoldDB" id="A0ABD3GSD0"/>
<dbReference type="GO" id="GO:0046872">
    <property type="term" value="F:metal ion binding"/>
    <property type="evidence" value="ECO:0007669"/>
    <property type="project" value="UniProtKB-KW"/>
</dbReference>
<keyword evidence="17" id="KW-1185">Reference proteome</keyword>
<evidence type="ECO:0000256" key="12">
    <source>
        <dbReference type="PIRSR" id="PIRSR605708-2"/>
    </source>
</evidence>
<feature type="domain" description="Homogentisate 1,2-dioxygenase N-terminal" evidence="15">
    <location>
        <begin position="64"/>
        <end position="338"/>
    </location>
</feature>
<dbReference type="Gene3D" id="2.60.120.10">
    <property type="entry name" value="Jelly Rolls"/>
    <property type="match status" value="1"/>
</dbReference>
<dbReference type="InterPro" id="IPR046452">
    <property type="entry name" value="HgmA_N"/>
</dbReference>
<evidence type="ECO:0000256" key="1">
    <source>
        <dbReference type="ARBA" id="ARBA00001962"/>
    </source>
</evidence>
<dbReference type="GO" id="GO:0004411">
    <property type="term" value="F:homogentisate 1,2-dioxygenase activity"/>
    <property type="evidence" value="ECO:0007669"/>
    <property type="project" value="UniProtKB-EC"/>
</dbReference>
<feature type="active site" description="Proton acceptor" evidence="11">
    <location>
        <position position="351"/>
    </location>
</feature>